<keyword evidence="4" id="KW-1185">Reference proteome</keyword>
<dbReference type="InterPro" id="IPR046526">
    <property type="entry name" value="DUF6591"/>
</dbReference>
<sequence length="315" mass="36065">MRILEKFRMPINQRCTLITDQSKRFTFRRGKEEMTNSKYRFKKPAAVGMSVLIASLTLAGCFAKDEKAEKEDPITTICGSFVEENGSNPAYIYTKSTFDSDQATSQLIKYFYDEGWSDEQIHSSFDDIEEIVRDGGQLILIGKTETYKLDSSIGNQKNLKDYQTSILQKFGEVSQNSACDISEETAVEQAKEAVAKRKQTVDSRKQQEKQKEKEEQERQQAEAQSNTQAAGIRPEFQKSMDEFIAFYQQYAEFMKNYQNSDDIASMMTEYASMMSQYTKVAEAMDQVDESALSPEELQLYIETTTEIQKILASVY</sequence>
<proteinExistence type="predicted"/>
<dbReference type="Pfam" id="PF20234">
    <property type="entry name" value="DUF6591"/>
    <property type="match status" value="1"/>
</dbReference>
<protein>
    <recommendedName>
        <fullName evidence="2">DUF6591 domain-containing protein</fullName>
    </recommendedName>
</protein>
<name>A0A1U7NIL8_9FIRM</name>
<reference evidence="3 4" key="1">
    <citation type="submission" date="2016-11" db="EMBL/GenBank/DDBJ databases">
        <title>Description of two novel members of the family Erysipelotrichaceae: Ileibacterium lipovorans gen. nov., sp. nov. and Dubosiella newyorkensis, gen. nov., sp. nov.</title>
        <authorList>
            <person name="Cox L.M."/>
            <person name="Sohn J."/>
            <person name="Tyrrell K.L."/>
            <person name="Citron D.M."/>
            <person name="Lawson P.A."/>
            <person name="Patel N.B."/>
            <person name="Iizumi T."/>
            <person name="Perez-Perez G.I."/>
            <person name="Goldstein E.J."/>
            <person name="Blaser M.J."/>
        </authorList>
    </citation>
    <scope>NUCLEOTIDE SEQUENCE [LARGE SCALE GENOMIC DNA]</scope>
    <source>
        <strain evidence="3 4">NYU-BL-A3</strain>
    </source>
</reference>
<organism evidence="3 4">
    <name type="scientific">Ileibacterium valens</name>
    <dbReference type="NCBI Taxonomy" id="1862668"/>
    <lineage>
        <taxon>Bacteria</taxon>
        <taxon>Bacillati</taxon>
        <taxon>Bacillota</taxon>
        <taxon>Erysipelotrichia</taxon>
        <taxon>Erysipelotrichales</taxon>
        <taxon>Erysipelotrichaceae</taxon>
        <taxon>Ileibacterium</taxon>
    </lineage>
</organism>
<evidence type="ECO:0000313" key="3">
    <source>
        <dbReference type="EMBL" id="OLU42271.1"/>
    </source>
</evidence>
<evidence type="ECO:0000259" key="2">
    <source>
        <dbReference type="Pfam" id="PF20234"/>
    </source>
</evidence>
<evidence type="ECO:0000256" key="1">
    <source>
        <dbReference type="SAM" id="MobiDB-lite"/>
    </source>
</evidence>
<dbReference type="Proteomes" id="UP000186341">
    <property type="component" value="Unassembled WGS sequence"/>
</dbReference>
<gene>
    <name evidence="3" type="ORF">BO222_01925</name>
</gene>
<dbReference type="AlphaFoldDB" id="A0A1U7NIL8"/>
<feature type="region of interest" description="Disordered" evidence="1">
    <location>
        <begin position="195"/>
        <end position="232"/>
    </location>
</feature>
<accession>A0A1U7NIL8</accession>
<feature type="compositionally biased region" description="Basic and acidic residues" evidence="1">
    <location>
        <begin position="195"/>
        <end position="220"/>
    </location>
</feature>
<evidence type="ECO:0000313" key="4">
    <source>
        <dbReference type="Proteomes" id="UP000186341"/>
    </source>
</evidence>
<feature type="domain" description="DUF6591" evidence="2">
    <location>
        <begin position="177"/>
        <end position="314"/>
    </location>
</feature>
<dbReference type="EMBL" id="MPJW01000062">
    <property type="protein sequence ID" value="OLU42271.1"/>
    <property type="molecule type" value="Genomic_DNA"/>
</dbReference>
<comment type="caution">
    <text evidence="3">The sequence shown here is derived from an EMBL/GenBank/DDBJ whole genome shotgun (WGS) entry which is preliminary data.</text>
</comment>